<evidence type="ECO:0000313" key="3">
    <source>
        <dbReference type="EMBL" id="GBN91154.1"/>
    </source>
</evidence>
<dbReference type="Proteomes" id="UP000499080">
    <property type="component" value="Unassembled WGS sequence"/>
</dbReference>
<dbReference type="Gene3D" id="2.10.70.10">
    <property type="entry name" value="Complement Module, domain 1"/>
    <property type="match status" value="1"/>
</dbReference>
<comment type="caution">
    <text evidence="4">The sequence shown here is derived from an EMBL/GenBank/DDBJ whole genome shotgun (WGS) entry which is preliminary data.</text>
</comment>
<gene>
    <name evidence="4" type="ORF">AVEN_140844_1</name>
    <name evidence="3" type="ORF">AVEN_257288_1</name>
</gene>
<evidence type="ECO:0008006" key="6">
    <source>
        <dbReference type="Google" id="ProtNLM"/>
    </source>
</evidence>
<feature type="region of interest" description="Disordered" evidence="2">
    <location>
        <begin position="1"/>
        <end position="20"/>
    </location>
</feature>
<evidence type="ECO:0000313" key="4">
    <source>
        <dbReference type="EMBL" id="GBN91155.1"/>
    </source>
</evidence>
<keyword evidence="1" id="KW-1015">Disulfide bond</keyword>
<evidence type="ECO:0000256" key="1">
    <source>
        <dbReference type="ARBA" id="ARBA00023157"/>
    </source>
</evidence>
<sequence length="157" mass="17308">GYGGGGIGGQHTQTSHQSTYVGGTYQGRGQGLCGQPSGPDNGYHSCSMSNGQWSCRGTCNPGYEFPDGTRQAMFTCHDRDGRWSPKKDFDDCIRKQNVLCKIMNSSFASCLFSFCEENYAVSFTVNKEKTFKRIVGDHFTVSNKAINFALERSLNQL</sequence>
<evidence type="ECO:0000313" key="5">
    <source>
        <dbReference type="Proteomes" id="UP000499080"/>
    </source>
</evidence>
<dbReference type="EMBL" id="BGPR01023741">
    <property type="protein sequence ID" value="GBN91155.1"/>
    <property type="molecule type" value="Genomic_DNA"/>
</dbReference>
<feature type="compositionally biased region" description="Polar residues" evidence="2">
    <location>
        <begin position="10"/>
        <end position="20"/>
    </location>
</feature>
<accession>A0A4Y2SWA0</accession>
<dbReference type="InterPro" id="IPR000436">
    <property type="entry name" value="Sushi_SCR_CCP_dom"/>
</dbReference>
<name>A0A4Y2SWA0_ARAVE</name>
<proteinExistence type="predicted"/>
<evidence type="ECO:0000256" key="2">
    <source>
        <dbReference type="SAM" id="MobiDB-lite"/>
    </source>
</evidence>
<dbReference type="CDD" id="cd00033">
    <property type="entry name" value="CCP"/>
    <property type="match status" value="1"/>
</dbReference>
<dbReference type="OrthoDB" id="6148000at2759"/>
<reference evidence="4 5" key="1">
    <citation type="journal article" date="2019" name="Sci. Rep.">
        <title>Orb-weaving spider Araneus ventricosus genome elucidates the spidroin gene catalogue.</title>
        <authorList>
            <person name="Kono N."/>
            <person name="Nakamura H."/>
            <person name="Ohtoshi R."/>
            <person name="Moran D.A.P."/>
            <person name="Shinohara A."/>
            <person name="Yoshida Y."/>
            <person name="Fujiwara M."/>
            <person name="Mori M."/>
            <person name="Tomita M."/>
            <person name="Arakawa K."/>
        </authorList>
    </citation>
    <scope>NUCLEOTIDE SEQUENCE [LARGE SCALE GENOMIC DNA]</scope>
</reference>
<dbReference type="AlphaFoldDB" id="A0A4Y2SWA0"/>
<organism evidence="4 5">
    <name type="scientific">Araneus ventricosus</name>
    <name type="common">Orbweaver spider</name>
    <name type="synonym">Epeira ventricosa</name>
    <dbReference type="NCBI Taxonomy" id="182803"/>
    <lineage>
        <taxon>Eukaryota</taxon>
        <taxon>Metazoa</taxon>
        <taxon>Ecdysozoa</taxon>
        <taxon>Arthropoda</taxon>
        <taxon>Chelicerata</taxon>
        <taxon>Arachnida</taxon>
        <taxon>Araneae</taxon>
        <taxon>Araneomorphae</taxon>
        <taxon>Entelegynae</taxon>
        <taxon>Araneoidea</taxon>
        <taxon>Araneidae</taxon>
        <taxon>Araneus</taxon>
    </lineage>
</organism>
<keyword evidence="5" id="KW-1185">Reference proteome</keyword>
<protein>
    <recommendedName>
        <fullName evidence="6">Sushi domain-containing protein</fullName>
    </recommendedName>
</protein>
<feature type="non-terminal residue" evidence="4">
    <location>
        <position position="1"/>
    </location>
</feature>
<dbReference type="EMBL" id="BGPR01023740">
    <property type="protein sequence ID" value="GBN91154.1"/>
    <property type="molecule type" value="Genomic_DNA"/>
</dbReference>